<reference evidence="1 2" key="1">
    <citation type="submission" date="2019-01" db="EMBL/GenBank/DDBJ databases">
        <title>A draft genome assembly of the solar-powered sea slug Elysia chlorotica.</title>
        <authorList>
            <person name="Cai H."/>
            <person name="Li Q."/>
            <person name="Fang X."/>
            <person name="Li J."/>
            <person name="Curtis N.E."/>
            <person name="Altenburger A."/>
            <person name="Shibata T."/>
            <person name="Feng M."/>
            <person name="Maeda T."/>
            <person name="Schwartz J.A."/>
            <person name="Shigenobu S."/>
            <person name="Lundholm N."/>
            <person name="Nishiyama T."/>
            <person name="Yang H."/>
            <person name="Hasebe M."/>
            <person name="Li S."/>
            <person name="Pierce S.K."/>
            <person name="Wang J."/>
        </authorList>
    </citation>
    <scope>NUCLEOTIDE SEQUENCE [LARGE SCALE GENOMIC DNA]</scope>
    <source>
        <strain evidence="1">EC2010</strain>
        <tissue evidence="1">Whole organism of an adult</tissue>
    </source>
</reference>
<comment type="caution">
    <text evidence="1">The sequence shown here is derived from an EMBL/GenBank/DDBJ whole genome shotgun (WGS) entry which is preliminary data.</text>
</comment>
<dbReference type="EMBL" id="RQTK01000252">
    <property type="protein sequence ID" value="RUS83233.1"/>
    <property type="molecule type" value="Genomic_DNA"/>
</dbReference>
<dbReference type="AlphaFoldDB" id="A0A433TNT0"/>
<evidence type="ECO:0000313" key="2">
    <source>
        <dbReference type="Proteomes" id="UP000271974"/>
    </source>
</evidence>
<organism evidence="1 2">
    <name type="scientific">Elysia chlorotica</name>
    <name type="common">Eastern emerald elysia</name>
    <name type="synonym">Sea slug</name>
    <dbReference type="NCBI Taxonomy" id="188477"/>
    <lineage>
        <taxon>Eukaryota</taxon>
        <taxon>Metazoa</taxon>
        <taxon>Spiralia</taxon>
        <taxon>Lophotrochozoa</taxon>
        <taxon>Mollusca</taxon>
        <taxon>Gastropoda</taxon>
        <taxon>Heterobranchia</taxon>
        <taxon>Euthyneura</taxon>
        <taxon>Panpulmonata</taxon>
        <taxon>Sacoglossa</taxon>
        <taxon>Placobranchoidea</taxon>
        <taxon>Plakobranchidae</taxon>
        <taxon>Elysia</taxon>
    </lineage>
</organism>
<accession>A0A433TNT0</accession>
<gene>
    <name evidence="1" type="ORF">EGW08_008997</name>
</gene>
<name>A0A433TNT0_ELYCH</name>
<keyword evidence="2" id="KW-1185">Reference proteome</keyword>
<sequence length="137" mass="15130">MHDPFIVVPVRHLGHGLAISAAFGPMIYLDTRDLLSSIGTGYIILHAIHKAVHASGSDFGKVFFDTLIFDSLASALLPTILTYHVRWIVRDVVLGSSPRSDAVRWVPTAFSLASLVFTWSHIDNLVHDILNQTLRSL</sequence>
<dbReference type="OrthoDB" id="424969at2759"/>
<evidence type="ECO:0000313" key="1">
    <source>
        <dbReference type="EMBL" id="RUS83233.1"/>
    </source>
</evidence>
<proteinExistence type="predicted"/>
<protein>
    <submittedName>
        <fullName evidence="1">Uncharacterized protein</fullName>
    </submittedName>
</protein>
<dbReference type="Proteomes" id="UP000271974">
    <property type="component" value="Unassembled WGS sequence"/>
</dbReference>